<keyword evidence="4" id="KW-0732">Signal</keyword>
<organism evidence="5 6">
    <name type="scientific">Marasmius crinis-equi</name>
    <dbReference type="NCBI Taxonomy" id="585013"/>
    <lineage>
        <taxon>Eukaryota</taxon>
        <taxon>Fungi</taxon>
        <taxon>Dikarya</taxon>
        <taxon>Basidiomycota</taxon>
        <taxon>Agaricomycotina</taxon>
        <taxon>Agaricomycetes</taxon>
        <taxon>Agaricomycetidae</taxon>
        <taxon>Agaricales</taxon>
        <taxon>Marasmiineae</taxon>
        <taxon>Marasmiaceae</taxon>
        <taxon>Marasmius</taxon>
    </lineage>
</organism>
<evidence type="ECO:0000313" key="6">
    <source>
        <dbReference type="Proteomes" id="UP001465976"/>
    </source>
</evidence>
<keyword evidence="3" id="KW-1133">Transmembrane helix</keyword>
<keyword evidence="3" id="KW-0472">Membrane</keyword>
<sequence length="325" mass="35038">MRTITIPVLYTSFSFPVLLLLLLSPSHALEFRSISGPPEQGGTIDPGGVLVIGCTLQYPGKLEPESTNLFLVGSDGKRTQATYSGLNSTTASQSFSTVGVPKELESGWYFLVAVENVNNTVIASSTNFQISGNVRNSSTTLSSASLPTGLPTSNPNSNTAKRNTNAGTIAGGVIGGLIGLVALGVLCFKRRRSLGQKKDPELVDPYTIPSSYQPPPSSGPVKVTSPTDSDPREQTQMLPPTTNTTTFSMREQREQILSEKERLEHQIDQIRLLPPLPTEREGEEEGEMVIELRNQVDAMTQRIAMLEAELADVPPPDYVSSYGGR</sequence>
<feature type="transmembrane region" description="Helical" evidence="3">
    <location>
        <begin position="166"/>
        <end position="188"/>
    </location>
</feature>
<dbReference type="Proteomes" id="UP001465976">
    <property type="component" value="Unassembled WGS sequence"/>
</dbReference>
<feature type="compositionally biased region" description="Low complexity" evidence="2">
    <location>
        <begin position="137"/>
        <end position="153"/>
    </location>
</feature>
<feature type="chain" id="PRO_5045085147" evidence="4">
    <location>
        <begin position="29"/>
        <end position="325"/>
    </location>
</feature>
<protein>
    <submittedName>
        <fullName evidence="5">Uncharacterized protein</fullName>
    </submittedName>
</protein>
<evidence type="ECO:0000256" key="1">
    <source>
        <dbReference type="SAM" id="Coils"/>
    </source>
</evidence>
<dbReference type="EMBL" id="JBAHYK010001312">
    <property type="protein sequence ID" value="KAL0568550.1"/>
    <property type="molecule type" value="Genomic_DNA"/>
</dbReference>
<keyword evidence="1" id="KW-0175">Coiled coil</keyword>
<evidence type="ECO:0000256" key="4">
    <source>
        <dbReference type="SAM" id="SignalP"/>
    </source>
</evidence>
<feature type="signal peptide" evidence="4">
    <location>
        <begin position="1"/>
        <end position="28"/>
    </location>
</feature>
<comment type="caution">
    <text evidence="5">The sequence shown here is derived from an EMBL/GenBank/DDBJ whole genome shotgun (WGS) entry which is preliminary data.</text>
</comment>
<evidence type="ECO:0000256" key="2">
    <source>
        <dbReference type="SAM" id="MobiDB-lite"/>
    </source>
</evidence>
<keyword evidence="6" id="KW-1185">Reference proteome</keyword>
<feature type="coiled-coil region" evidence="1">
    <location>
        <begin position="249"/>
        <end position="309"/>
    </location>
</feature>
<feature type="compositionally biased region" description="Polar residues" evidence="2">
    <location>
        <begin position="154"/>
        <end position="163"/>
    </location>
</feature>
<feature type="region of interest" description="Disordered" evidence="2">
    <location>
        <begin position="199"/>
        <end position="249"/>
    </location>
</feature>
<gene>
    <name evidence="5" type="ORF">V5O48_013429</name>
</gene>
<accession>A0ABR3F085</accession>
<keyword evidence="3" id="KW-0812">Transmembrane</keyword>
<feature type="compositionally biased region" description="Polar residues" evidence="2">
    <location>
        <begin position="224"/>
        <end position="240"/>
    </location>
</feature>
<reference evidence="5 6" key="1">
    <citation type="submission" date="2024-02" db="EMBL/GenBank/DDBJ databases">
        <title>A draft genome for the cacao thread blight pathogen Marasmius crinis-equi.</title>
        <authorList>
            <person name="Cohen S.P."/>
            <person name="Baruah I.K."/>
            <person name="Amoako-Attah I."/>
            <person name="Bukari Y."/>
            <person name="Meinhardt L.W."/>
            <person name="Bailey B.A."/>
        </authorList>
    </citation>
    <scope>NUCLEOTIDE SEQUENCE [LARGE SCALE GENOMIC DNA]</scope>
    <source>
        <strain evidence="5 6">GH-76</strain>
    </source>
</reference>
<feature type="region of interest" description="Disordered" evidence="2">
    <location>
        <begin position="136"/>
        <end position="163"/>
    </location>
</feature>
<evidence type="ECO:0000256" key="3">
    <source>
        <dbReference type="SAM" id="Phobius"/>
    </source>
</evidence>
<evidence type="ECO:0000313" key="5">
    <source>
        <dbReference type="EMBL" id="KAL0568550.1"/>
    </source>
</evidence>
<proteinExistence type="predicted"/>
<name>A0ABR3F085_9AGAR</name>